<organism evidence="1 2">
    <name type="scientific">Rhodococcus aetherivorans</name>
    <dbReference type="NCBI Taxonomy" id="191292"/>
    <lineage>
        <taxon>Bacteria</taxon>
        <taxon>Bacillati</taxon>
        <taxon>Actinomycetota</taxon>
        <taxon>Actinomycetes</taxon>
        <taxon>Mycobacteriales</taxon>
        <taxon>Nocardiaceae</taxon>
        <taxon>Rhodococcus</taxon>
    </lineage>
</organism>
<dbReference type="RefSeq" id="WP_232334159.1">
    <property type="nucleotide sequence ID" value="NZ_CP106982.1"/>
</dbReference>
<dbReference type="EMBL" id="CP106982">
    <property type="protein sequence ID" value="UYF95568.1"/>
    <property type="molecule type" value="Genomic_DNA"/>
</dbReference>
<evidence type="ECO:0000313" key="2">
    <source>
        <dbReference type="Proteomes" id="UP001163947"/>
    </source>
</evidence>
<sequence length="376" mass="39726">MAIPSCRGVRAGTVNNIGQMTYILAMADTLTRDHEGPVLIVGGYGTVGSALTELAAPHWPLLLTGRNPEKGAALADKHGATVRRWDLTDPAPFRAAVRAVIGTVNDPIDRVLTAAVGGGVPYVDITRWTSRMTRAVAAAAVMRPRAPVLFSSAWMGGITSVVAAALISERGGGATSVDIAVRWDMNDMAGIDSVDFMDRLGYDYEVRRGGLPVTVAPLTDPRIVNIAGSRTKVVRIDTPEQLTLPITLDVGTVSTRIGFSSGAATTALLAAKKVGLFRWGKGDRWTSVRRSLLYSPGEGGNAEIRVDVDGEGGRTSATVVDPRGQAHLTALGGFLGLRRVLDPTGSEPGVTYPELHPDPASILRSLPEHGVEVLRE</sequence>
<dbReference type="InterPro" id="IPR036291">
    <property type="entry name" value="NAD(P)-bd_dom_sf"/>
</dbReference>
<name>A0AA46SB82_9NOCA</name>
<evidence type="ECO:0000313" key="1">
    <source>
        <dbReference type="EMBL" id="UYF95568.1"/>
    </source>
</evidence>
<reference evidence="1" key="1">
    <citation type="submission" date="2022-09" db="EMBL/GenBank/DDBJ databases">
        <title>The genome sequence of Rhodococcus aetherivorans N1.</title>
        <authorList>
            <person name="Jiang W."/>
        </authorList>
    </citation>
    <scope>NUCLEOTIDE SEQUENCE</scope>
    <source>
        <strain evidence="1">N1</strain>
    </source>
</reference>
<proteinExistence type="predicted"/>
<dbReference type="Proteomes" id="UP001163947">
    <property type="component" value="Chromosome"/>
</dbReference>
<gene>
    <name evidence="1" type="ORF">OCS65_07365</name>
</gene>
<dbReference type="GeneID" id="83620224"/>
<protein>
    <submittedName>
        <fullName evidence="1">Saccharopine dehydrogenase</fullName>
    </submittedName>
</protein>
<dbReference type="SUPFAM" id="SSF51735">
    <property type="entry name" value="NAD(P)-binding Rossmann-fold domains"/>
    <property type="match status" value="1"/>
</dbReference>
<dbReference type="AlphaFoldDB" id="A0AA46SB82"/>
<dbReference type="Gene3D" id="3.40.50.720">
    <property type="entry name" value="NAD(P)-binding Rossmann-like Domain"/>
    <property type="match status" value="1"/>
</dbReference>
<accession>A0AA46SB82</accession>